<dbReference type="InterPro" id="IPR017972">
    <property type="entry name" value="Cyt_P450_CS"/>
</dbReference>
<keyword evidence="4 8" id="KW-0479">Metal-binding</keyword>
<dbReference type="PROSITE" id="PS00086">
    <property type="entry name" value="CYTOCHROME_P450"/>
    <property type="match status" value="1"/>
</dbReference>
<gene>
    <name evidence="11" type="ORF">FE257_008032</name>
</gene>
<reference evidence="11" key="1">
    <citation type="journal article" date="2019" name="Beilstein J. Org. Chem.">
        <title>Nanangenines: drimane sesquiterpenoids as the dominant metabolite cohort of a novel Australian fungus, Aspergillus nanangensis.</title>
        <authorList>
            <person name="Lacey H.J."/>
            <person name="Gilchrist C.L.M."/>
            <person name="Crombie A."/>
            <person name="Kalaitzis J.A."/>
            <person name="Vuong D."/>
            <person name="Rutledge P.J."/>
            <person name="Turner P."/>
            <person name="Pitt J.I."/>
            <person name="Lacey E."/>
            <person name="Chooi Y.H."/>
            <person name="Piggott A.M."/>
        </authorList>
    </citation>
    <scope>NUCLEOTIDE SEQUENCE</scope>
    <source>
        <strain evidence="11">MST-FP2251</strain>
    </source>
</reference>
<dbReference type="PRINTS" id="PR01239">
    <property type="entry name" value="EP450IICYP52"/>
</dbReference>
<dbReference type="CDD" id="cd11063">
    <property type="entry name" value="CYP52"/>
    <property type="match status" value="1"/>
</dbReference>
<dbReference type="InterPro" id="IPR002402">
    <property type="entry name" value="Cyt_P450_E_grp-II"/>
</dbReference>
<evidence type="ECO:0000256" key="1">
    <source>
        <dbReference type="ARBA" id="ARBA00001971"/>
    </source>
</evidence>
<evidence type="ECO:0000256" key="4">
    <source>
        <dbReference type="ARBA" id="ARBA00022723"/>
    </source>
</evidence>
<evidence type="ECO:0000313" key="12">
    <source>
        <dbReference type="Proteomes" id="UP001194746"/>
    </source>
</evidence>
<dbReference type="Gene3D" id="1.10.630.10">
    <property type="entry name" value="Cytochrome P450"/>
    <property type="match status" value="1"/>
</dbReference>
<organism evidence="11 12">
    <name type="scientific">Aspergillus nanangensis</name>
    <dbReference type="NCBI Taxonomy" id="2582783"/>
    <lineage>
        <taxon>Eukaryota</taxon>
        <taxon>Fungi</taxon>
        <taxon>Dikarya</taxon>
        <taxon>Ascomycota</taxon>
        <taxon>Pezizomycotina</taxon>
        <taxon>Eurotiomycetes</taxon>
        <taxon>Eurotiomycetidae</taxon>
        <taxon>Eurotiales</taxon>
        <taxon>Aspergillaceae</taxon>
        <taxon>Aspergillus</taxon>
        <taxon>Aspergillus subgen. Circumdati</taxon>
    </lineage>
</organism>
<comment type="similarity">
    <text evidence="2 9">Belongs to the cytochrome P450 family.</text>
</comment>
<dbReference type="GO" id="GO:0020037">
    <property type="term" value="F:heme binding"/>
    <property type="evidence" value="ECO:0007669"/>
    <property type="project" value="InterPro"/>
</dbReference>
<dbReference type="InterPro" id="IPR047146">
    <property type="entry name" value="Cyt_P450_E_CYP52_fungi"/>
</dbReference>
<feature type="chain" id="PRO_5042007640" description="Cytochrome P450" evidence="10">
    <location>
        <begin position="20"/>
        <end position="516"/>
    </location>
</feature>
<evidence type="ECO:0000256" key="9">
    <source>
        <dbReference type="RuleBase" id="RU000461"/>
    </source>
</evidence>
<reference evidence="11" key="2">
    <citation type="submission" date="2020-02" db="EMBL/GenBank/DDBJ databases">
        <authorList>
            <person name="Gilchrist C.L.M."/>
            <person name="Chooi Y.-H."/>
        </authorList>
    </citation>
    <scope>NUCLEOTIDE SEQUENCE</scope>
    <source>
        <strain evidence="11">MST-FP2251</strain>
    </source>
</reference>
<evidence type="ECO:0000256" key="3">
    <source>
        <dbReference type="ARBA" id="ARBA00022617"/>
    </source>
</evidence>
<keyword evidence="10" id="KW-0732">Signal</keyword>
<dbReference type="SUPFAM" id="SSF48264">
    <property type="entry name" value="Cytochrome P450"/>
    <property type="match status" value="1"/>
</dbReference>
<dbReference type="AlphaFoldDB" id="A0AAD4CM48"/>
<feature type="signal peptide" evidence="10">
    <location>
        <begin position="1"/>
        <end position="19"/>
    </location>
</feature>
<feature type="binding site" description="axial binding residue" evidence="8">
    <location>
        <position position="462"/>
    </location>
    <ligand>
        <name>heme</name>
        <dbReference type="ChEBI" id="CHEBI:30413"/>
    </ligand>
    <ligandPart>
        <name>Fe</name>
        <dbReference type="ChEBI" id="CHEBI:18248"/>
    </ligandPart>
</feature>
<dbReference type="PANTHER" id="PTHR24287">
    <property type="entry name" value="P450, PUTATIVE (EUROFUNG)-RELATED"/>
    <property type="match status" value="1"/>
</dbReference>
<dbReference type="Proteomes" id="UP001194746">
    <property type="component" value="Unassembled WGS sequence"/>
</dbReference>
<keyword evidence="5 9" id="KW-0560">Oxidoreductase</keyword>
<dbReference type="GO" id="GO:0005506">
    <property type="term" value="F:iron ion binding"/>
    <property type="evidence" value="ECO:0007669"/>
    <property type="project" value="InterPro"/>
</dbReference>
<dbReference type="PRINTS" id="PR00385">
    <property type="entry name" value="P450"/>
</dbReference>
<evidence type="ECO:0000256" key="10">
    <source>
        <dbReference type="SAM" id="SignalP"/>
    </source>
</evidence>
<name>A0AAD4CM48_ASPNN</name>
<evidence type="ECO:0000256" key="7">
    <source>
        <dbReference type="ARBA" id="ARBA00023033"/>
    </source>
</evidence>
<evidence type="ECO:0008006" key="13">
    <source>
        <dbReference type="Google" id="ProtNLM"/>
    </source>
</evidence>
<evidence type="ECO:0000256" key="2">
    <source>
        <dbReference type="ARBA" id="ARBA00010617"/>
    </source>
</evidence>
<dbReference type="Pfam" id="PF00067">
    <property type="entry name" value="p450"/>
    <property type="match status" value="1"/>
</dbReference>
<dbReference type="EMBL" id="VCAU01000040">
    <property type="protein sequence ID" value="KAF9889055.1"/>
    <property type="molecule type" value="Genomic_DNA"/>
</dbReference>
<dbReference type="GO" id="GO:0016712">
    <property type="term" value="F:oxidoreductase activity, acting on paired donors, with incorporation or reduction of molecular oxygen, reduced flavin or flavoprotein as one donor, and incorporation of one atom of oxygen"/>
    <property type="evidence" value="ECO:0007669"/>
    <property type="project" value="InterPro"/>
</dbReference>
<protein>
    <recommendedName>
        <fullName evidence="13">Cytochrome P450</fullName>
    </recommendedName>
</protein>
<keyword evidence="12" id="KW-1185">Reference proteome</keyword>
<evidence type="ECO:0000313" key="11">
    <source>
        <dbReference type="EMBL" id="KAF9889055.1"/>
    </source>
</evidence>
<keyword evidence="3 8" id="KW-0349">Heme</keyword>
<keyword evidence="6 8" id="KW-0408">Iron</keyword>
<dbReference type="InterPro" id="IPR036396">
    <property type="entry name" value="Cyt_P450_sf"/>
</dbReference>
<evidence type="ECO:0000256" key="6">
    <source>
        <dbReference type="ARBA" id="ARBA00023004"/>
    </source>
</evidence>
<dbReference type="PRINTS" id="PR00464">
    <property type="entry name" value="EP450II"/>
</dbReference>
<comment type="caution">
    <text evidence="11">The sequence shown here is derived from an EMBL/GenBank/DDBJ whole genome shotgun (WGS) entry which is preliminary data.</text>
</comment>
<dbReference type="PANTHER" id="PTHR24287:SF1">
    <property type="entry name" value="P450, PUTATIVE (EUROFUNG)-RELATED"/>
    <property type="match status" value="1"/>
</dbReference>
<proteinExistence type="inferred from homology"/>
<keyword evidence="7 9" id="KW-0503">Monooxygenase</keyword>
<evidence type="ECO:0000256" key="8">
    <source>
        <dbReference type="PIRSR" id="PIRSR602402-1"/>
    </source>
</evidence>
<dbReference type="InterPro" id="IPR001128">
    <property type="entry name" value="Cyt_P450"/>
</dbReference>
<accession>A0AAD4CM48</accession>
<comment type="cofactor">
    <cofactor evidence="1 8">
        <name>heme</name>
        <dbReference type="ChEBI" id="CHEBI:30413"/>
    </cofactor>
</comment>
<dbReference type="InterPro" id="IPR002974">
    <property type="entry name" value="Cyt_P450_E_CYP52_ascomycetes"/>
</dbReference>
<evidence type="ECO:0000256" key="5">
    <source>
        <dbReference type="ARBA" id="ARBA00023002"/>
    </source>
</evidence>
<sequence length="516" mass="58524">MPSFSLVFLIAVLTNLVLSFVLSSWRHKRTERKLGCEPAPLCPHKDPLGISNILEILQAEQEKRVPDIFEHRVQRTSNREKRSVSTFRVRQLGQESIFTCDPTNIKTILATKFEDFDLGEARVKGFRPLLGTGIFTSSGIAWKGARSMLRPQFSRRQLSHLDIVETHVQKAMRALPVGSDGWTAEVNLSKVFFNLTMDTATEFLLGESAESQTGSLGAGKSVPNDFSVQFDKAQWYIARRAGFGLHWILDGQDFRRSCRQVHNFLDHYVELALHDVSGATTADQDSSDKYVFLNALVHVTQDSAELRSHIANVLLAGRDTTACLLSWTIILLGRHPEIFKKLRQAIIAEFGTYEHTDTIHFTSLKACHYLQWCLKEVLRLFPPVPFNYRCAVKDTTLPMGGGEHGTSPVYIRKGQAVMYHPHVLHRAEEIWGANASDFIPERWSTLRTRWEYIPFNGGRRICVGQQFALTEAAYVLVRFIQRFDELDVLTNPTNRYNLTLTSSPADPLVVRLHQDA</sequence>